<dbReference type="AlphaFoldDB" id="A0A174L560"/>
<sequence>MISVIIPVYNSEKYICNTIDSVIKQTYTNIEIILIDDGSTDSSLDLCRKFEREDNRIRVFNKINGGVSSARNLGVNKANGDYLFFLDSDDILIPNCLEILKREINNNPDSVIISDYKKFYYDEEISIQSLGYDIKTLTIEEFYKQILLLNYDTYPWGTLIKASYFENITFPEHMTCFEDLATMYKVYDKAKKIILINAKLVLYRQSEFSAVKTINIDKIKNYVEATNNFCDYVLEKYPDLSDYQCVFKSYVCLAILQMNNINKSAEIKKNCIRYLESNIKKASKYVVNKRQLIKFTLYKNFKFIFWTFIKIINLKKKFSI</sequence>
<dbReference type="EC" id="2.4.1.212" evidence="2"/>
<evidence type="ECO:0000313" key="3">
    <source>
        <dbReference type="Proteomes" id="UP000095594"/>
    </source>
</evidence>
<dbReference type="Proteomes" id="UP000095594">
    <property type="component" value="Unassembled WGS sequence"/>
</dbReference>
<name>A0A174L560_9CLOT</name>
<dbReference type="SUPFAM" id="SSF53448">
    <property type="entry name" value="Nucleotide-diphospho-sugar transferases"/>
    <property type="match status" value="1"/>
</dbReference>
<proteinExistence type="predicted"/>
<keyword evidence="2" id="KW-0808">Transferase</keyword>
<accession>A0A174L560</accession>
<dbReference type="Gene3D" id="3.90.550.10">
    <property type="entry name" value="Spore Coat Polysaccharide Biosynthesis Protein SpsA, Chain A"/>
    <property type="match status" value="1"/>
</dbReference>
<dbReference type="GO" id="GO:0050501">
    <property type="term" value="F:hyaluronan synthase activity"/>
    <property type="evidence" value="ECO:0007669"/>
    <property type="project" value="UniProtKB-EC"/>
</dbReference>
<dbReference type="CDD" id="cd00761">
    <property type="entry name" value="Glyco_tranf_GTA_type"/>
    <property type="match status" value="1"/>
</dbReference>
<evidence type="ECO:0000313" key="2">
    <source>
        <dbReference type="EMBL" id="CUP17288.1"/>
    </source>
</evidence>
<keyword evidence="2" id="KW-0328">Glycosyltransferase</keyword>
<dbReference type="InterPro" id="IPR001173">
    <property type="entry name" value="Glyco_trans_2-like"/>
</dbReference>
<organism evidence="2 3">
    <name type="scientific">Clostridium disporicum</name>
    <dbReference type="NCBI Taxonomy" id="84024"/>
    <lineage>
        <taxon>Bacteria</taxon>
        <taxon>Bacillati</taxon>
        <taxon>Bacillota</taxon>
        <taxon>Clostridia</taxon>
        <taxon>Eubacteriales</taxon>
        <taxon>Clostridiaceae</taxon>
        <taxon>Clostridium</taxon>
    </lineage>
</organism>
<dbReference type="InterPro" id="IPR029044">
    <property type="entry name" value="Nucleotide-diphossugar_trans"/>
</dbReference>
<evidence type="ECO:0000259" key="1">
    <source>
        <dbReference type="Pfam" id="PF00535"/>
    </source>
</evidence>
<dbReference type="PANTHER" id="PTHR22916:SF3">
    <property type="entry name" value="UDP-GLCNAC:BETAGAL BETA-1,3-N-ACETYLGLUCOSAMINYLTRANSFERASE-LIKE PROTEIN 1"/>
    <property type="match status" value="1"/>
</dbReference>
<dbReference type="PANTHER" id="PTHR22916">
    <property type="entry name" value="GLYCOSYLTRANSFERASE"/>
    <property type="match status" value="1"/>
</dbReference>
<dbReference type="OrthoDB" id="9807674at2"/>
<reference evidence="2 3" key="1">
    <citation type="submission" date="2015-09" db="EMBL/GenBank/DDBJ databases">
        <authorList>
            <consortium name="Pathogen Informatics"/>
        </authorList>
    </citation>
    <scope>NUCLEOTIDE SEQUENCE [LARGE SCALE GENOMIC DNA]</scope>
    <source>
        <strain evidence="2 3">2789STDY5834856</strain>
    </source>
</reference>
<dbReference type="Pfam" id="PF00535">
    <property type="entry name" value="Glycos_transf_2"/>
    <property type="match status" value="1"/>
</dbReference>
<gene>
    <name evidence="2" type="primary">hyaD_3</name>
    <name evidence="2" type="ORF">ERS852471_03137</name>
</gene>
<dbReference type="EMBL" id="CYZX01000029">
    <property type="protein sequence ID" value="CUP17288.1"/>
    <property type="molecule type" value="Genomic_DNA"/>
</dbReference>
<feature type="domain" description="Glycosyltransferase 2-like" evidence="1">
    <location>
        <begin position="3"/>
        <end position="132"/>
    </location>
</feature>
<dbReference type="RefSeq" id="WP_055268196.1">
    <property type="nucleotide sequence ID" value="NZ_CABIXQ010000029.1"/>
</dbReference>
<protein>
    <submittedName>
        <fullName evidence="2">Glycosyl transferase family protein</fullName>
        <ecNumber evidence="2">2.4.1.212</ecNumber>
    </submittedName>
</protein>